<dbReference type="GO" id="GO:0006281">
    <property type="term" value="P:DNA repair"/>
    <property type="evidence" value="ECO:0007669"/>
    <property type="project" value="UniProtKB-KW"/>
</dbReference>
<keyword evidence="4" id="KW-0235">DNA replication</keyword>
<evidence type="ECO:0000256" key="8">
    <source>
        <dbReference type="ARBA" id="ARBA00022932"/>
    </source>
</evidence>
<name>A0A645I4L2_9ZZZZ</name>
<keyword evidence="6" id="KW-0227">DNA damage</keyword>
<dbReference type="GO" id="GO:0009432">
    <property type="term" value="P:SOS response"/>
    <property type="evidence" value="ECO:0007669"/>
    <property type="project" value="TreeGrafter"/>
</dbReference>
<evidence type="ECO:0000256" key="6">
    <source>
        <dbReference type="ARBA" id="ARBA00022763"/>
    </source>
</evidence>
<dbReference type="FunFam" id="3.30.1490.100:FF:000004">
    <property type="entry name" value="DNA polymerase IV"/>
    <property type="match status" value="1"/>
</dbReference>
<evidence type="ECO:0000313" key="12">
    <source>
        <dbReference type="EMBL" id="MPN46198.1"/>
    </source>
</evidence>
<dbReference type="GO" id="GO:0046872">
    <property type="term" value="F:metal ion binding"/>
    <property type="evidence" value="ECO:0007669"/>
    <property type="project" value="UniProtKB-KW"/>
</dbReference>
<dbReference type="GO" id="GO:0003887">
    <property type="term" value="F:DNA-directed DNA polymerase activity"/>
    <property type="evidence" value="ECO:0007669"/>
    <property type="project" value="UniProtKB-KW"/>
</dbReference>
<accession>A0A645I4L2</accession>
<sequence>MRDLYNNPQAVIRLLEGHGRKILALADGQDDRAVTPFADPKSIGKEHTFQQDTDDRPFLRDKLRLIAKELSFELHETGLYTTTVTLKITFGDMRQITRSRTGDATQRAGEIFEIAASLLEGVERRPIRLIGISLGGLSKTSARQISLADVGYLEQAERMDRAAFDLQQRFGIHAIKTAGELGAEKRLRSKEPE</sequence>
<proteinExistence type="predicted"/>
<dbReference type="Pfam" id="PF11799">
    <property type="entry name" value="IMS_C"/>
    <property type="match status" value="1"/>
</dbReference>
<gene>
    <name evidence="12" type="primary">dinB_49</name>
    <name evidence="12" type="ORF">SDC9_193781</name>
</gene>
<keyword evidence="5" id="KW-0479">Metal-binding</keyword>
<dbReference type="GO" id="GO:0003684">
    <property type="term" value="F:damaged DNA binding"/>
    <property type="evidence" value="ECO:0007669"/>
    <property type="project" value="InterPro"/>
</dbReference>
<keyword evidence="8" id="KW-0239">DNA-directed DNA polymerase</keyword>
<keyword evidence="2 12" id="KW-0808">Transferase</keyword>
<dbReference type="GO" id="GO:0005829">
    <property type="term" value="C:cytosol"/>
    <property type="evidence" value="ECO:0007669"/>
    <property type="project" value="TreeGrafter"/>
</dbReference>
<dbReference type="EMBL" id="VSSQ01106673">
    <property type="protein sequence ID" value="MPN46198.1"/>
    <property type="molecule type" value="Genomic_DNA"/>
</dbReference>
<dbReference type="GO" id="GO:0042276">
    <property type="term" value="P:error-prone translesion synthesis"/>
    <property type="evidence" value="ECO:0007669"/>
    <property type="project" value="TreeGrafter"/>
</dbReference>
<keyword evidence="9" id="KW-0234">DNA repair</keyword>
<dbReference type="AlphaFoldDB" id="A0A645I4L2"/>
<dbReference type="GO" id="GO:0006260">
    <property type="term" value="P:DNA replication"/>
    <property type="evidence" value="ECO:0007669"/>
    <property type="project" value="UniProtKB-KW"/>
</dbReference>
<keyword evidence="7" id="KW-0460">Magnesium</keyword>
<dbReference type="InterPro" id="IPR050116">
    <property type="entry name" value="DNA_polymerase-Y"/>
</dbReference>
<dbReference type="EC" id="2.7.7.7" evidence="1"/>
<comment type="catalytic activity">
    <reaction evidence="10">
        <text>DNA(n) + a 2'-deoxyribonucleoside 5'-triphosphate = DNA(n+1) + diphosphate</text>
        <dbReference type="Rhea" id="RHEA:22508"/>
        <dbReference type="Rhea" id="RHEA-COMP:17339"/>
        <dbReference type="Rhea" id="RHEA-COMP:17340"/>
        <dbReference type="ChEBI" id="CHEBI:33019"/>
        <dbReference type="ChEBI" id="CHEBI:61560"/>
        <dbReference type="ChEBI" id="CHEBI:173112"/>
        <dbReference type="EC" id="2.7.7.7"/>
    </reaction>
</comment>
<comment type="caution">
    <text evidence="12">The sequence shown here is derived from an EMBL/GenBank/DDBJ whole genome shotgun (WGS) entry which is preliminary data.</text>
</comment>
<feature type="domain" description="DNA polymerase Y-family little finger" evidence="11">
    <location>
        <begin position="40"/>
        <end position="147"/>
    </location>
</feature>
<evidence type="ECO:0000256" key="10">
    <source>
        <dbReference type="ARBA" id="ARBA00049244"/>
    </source>
</evidence>
<evidence type="ECO:0000256" key="4">
    <source>
        <dbReference type="ARBA" id="ARBA00022705"/>
    </source>
</evidence>
<evidence type="ECO:0000256" key="2">
    <source>
        <dbReference type="ARBA" id="ARBA00022679"/>
    </source>
</evidence>
<dbReference type="Gene3D" id="3.30.1490.100">
    <property type="entry name" value="DNA polymerase, Y-family, little finger domain"/>
    <property type="match status" value="1"/>
</dbReference>
<reference evidence="12" key="1">
    <citation type="submission" date="2019-08" db="EMBL/GenBank/DDBJ databases">
        <authorList>
            <person name="Kucharzyk K."/>
            <person name="Murdoch R.W."/>
            <person name="Higgins S."/>
            <person name="Loffler F."/>
        </authorList>
    </citation>
    <scope>NUCLEOTIDE SEQUENCE</scope>
</reference>
<dbReference type="PANTHER" id="PTHR11076:SF33">
    <property type="entry name" value="DNA POLYMERASE KAPPA"/>
    <property type="match status" value="1"/>
</dbReference>
<evidence type="ECO:0000256" key="7">
    <source>
        <dbReference type="ARBA" id="ARBA00022842"/>
    </source>
</evidence>
<protein>
    <recommendedName>
        <fullName evidence="1">DNA-directed DNA polymerase</fullName>
        <ecNumber evidence="1">2.7.7.7</ecNumber>
    </recommendedName>
</protein>
<evidence type="ECO:0000256" key="5">
    <source>
        <dbReference type="ARBA" id="ARBA00022723"/>
    </source>
</evidence>
<dbReference type="SUPFAM" id="SSF100879">
    <property type="entry name" value="Lesion bypass DNA polymerase (Y-family), little finger domain"/>
    <property type="match status" value="1"/>
</dbReference>
<dbReference type="InterPro" id="IPR017961">
    <property type="entry name" value="DNA_pol_Y-fam_little_finger"/>
</dbReference>
<dbReference type="InterPro" id="IPR036775">
    <property type="entry name" value="DNA_pol_Y-fam_lit_finger_sf"/>
</dbReference>
<dbReference type="PANTHER" id="PTHR11076">
    <property type="entry name" value="DNA REPAIR POLYMERASE UMUC / TRANSFERASE FAMILY MEMBER"/>
    <property type="match status" value="1"/>
</dbReference>
<evidence type="ECO:0000256" key="9">
    <source>
        <dbReference type="ARBA" id="ARBA00023204"/>
    </source>
</evidence>
<evidence type="ECO:0000256" key="3">
    <source>
        <dbReference type="ARBA" id="ARBA00022695"/>
    </source>
</evidence>
<evidence type="ECO:0000256" key="1">
    <source>
        <dbReference type="ARBA" id="ARBA00012417"/>
    </source>
</evidence>
<keyword evidence="3 12" id="KW-0548">Nucleotidyltransferase</keyword>
<evidence type="ECO:0000259" key="11">
    <source>
        <dbReference type="Pfam" id="PF11799"/>
    </source>
</evidence>
<organism evidence="12">
    <name type="scientific">bioreactor metagenome</name>
    <dbReference type="NCBI Taxonomy" id="1076179"/>
    <lineage>
        <taxon>unclassified sequences</taxon>
        <taxon>metagenomes</taxon>
        <taxon>ecological metagenomes</taxon>
    </lineage>
</organism>